<sequence length="139" mass="15242">MDLRWWSIEILDATRLSAEQWRYAHQEVVVSAAVGHGARAWEWHEFRWGVLFEVAFTDDEAWAGFRVLPAVQAALDAVPDPINGLLIHPGRGGASGQPLPRRPKPVLGSGAAPVPQEPQRTRLTLADTEPMPTSAGVYA</sequence>
<comment type="caution">
    <text evidence="2">The sequence shown here is derived from an EMBL/GenBank/DDBJ whole genome shotgun (WGS) entry which is preliminary data.</text>
</comment>
<reference evidence="2 3" key="1">
    <citation type="submission" date="2021-01" db="EMBL/GenBank/DDBJ databases">
        <title>Whole genome shotgun sequence of Actinoplanes couchii NBRC 106145.</title>
        <authorList>
            <person name="Komaki H."/>
            <person name="Tamura T."/>
        </authorList>
    </citation>
    <scope>NUCLEOTIDE SEQUENCE [LARGE SCALE GENOMIC DNA]</scope>
    <source>
        <strain evidence="2 3">NBRC 106145</strain>
    </source>
</reference>
<name>A0ABQ3XFH3_9ACTN</name>
<evidence type="ECO:0000313" key="3">
    <source>
        <dbReference type="Proteomes" id="UP000612282"/>
    </source>
</evidence>
<dbReference type="Proteomes" id="UP000612282">
    <property type="component" value="Unassembled WGS sequence"/>
</dbReference>
<dbReference type="RefSeq" id="WP_203799795.1">
    <property type="nucleotide sequence ID" value="NZ_BAAAQE010000092.1"/>
</dbReference>
<evidence type="ECO:0000313" key="2">
    <source>
        <dbReference type="EMBL" id="GID57254.1"/>
    </source>
</evidence>
<keyword evidence="3" id="KW-1185">Reference proteome</keyword>
<accession>A0ABQ3XFH3</accession>
<feature type="region of interest" description="Disordered" evidence="1">
    <location>
        <begin position="87"/>
        <end position="139"/>
    </location>
</feature>
<evidence type="ECO:0000256" key="1">
    <source>
        <dbReference type="SAM" id="MobiDB-lite"/>
    </source>
</evidence>
<protein>
    <submittedName>
        <fullName evidence="2">Uncharacterized protein</fullName>
    </submittedName>
</protein>
<organism evidence="2 3">
    <name type="scientific">Actinoplanes couchii</name>
    <dbReference type="NCBI Taxonomy" id="403638"/>
    <lineage>
        <taxon>Bacteria</taxon>
        <taxon>Bacillati</taxon>
        <taxon>Actinomycetota</taxon>
        <taxon>Actinomycetes</taxon>
        <taxon>Micromonosporales</taxon>
        <taxon>Micromonosporaceae</taxon>
        <taxon>Actinoplanes</taxon>
    </lineage>
</organism>
<gene>
    <name evidence="2" type="ORF">Aco03nite_056580</name>
</gene>
<dbReference type="EMBL" id="BOMG01000070">
    <property type="protein sequence ID" value="GID57254.1"/>
    <property type="molecule type" value="Genomic_DNA"/>
</dbReference>
<proteinExistence type="predicted"/>